<reference evidence="3" key="5">
    <citation type="journal article" date="2018" name="Nat. Plants">
        <title>Whole-genome landscape of Medicago truncatula symbiotic genes.</title>
        <authorList>
            <person name="Pecrix Y."/>
            <person name="Gamas P."/>
            <person name="Carrere S."/>
        </authorList>
    </citation>
    <scope>NUCLEOTIDE SEQUENCE</scope>
    <source>
        <tissue evidence="3">Leaves</tissue>
    </source>
</reference>
<dbReference type="EnsemblPlants" id="AES79106">
    <property type="protein sequence ID" value="AES79106"/>
    <property type="gene ID" value="MTR_7g055900"/>
</dbReference>
<dbReference type="HOGENOM" id="CLU_627585_0_0_1"/>
<evidence type="ECO:0000313" key="3">
    <source>
        <dbReference type="EMBL" id="RHN45765.1"/>
    </source>
</evidence>
<evidence type="ECO:0000313" key="2">
    <source>
        <dbReference type="EMBL" id="AES79106.1"/>
    </source>
</evidence>
<organism evidence="2 5">
    <name type="scientific">Medicago truncatula</name>
    <name type="common">Barrel medic</name>
    <name type="synonym">Medicago tribuloides</name>
    <dbReference type="NCBI Taxonomy" id="3880"/>
    <lineage>
        <taxon>Eukaryota</taxon>
        <taxon>Viridiplantae</taxon>
        <taxon>Streptophyta</taxon>
        <taxon>Embryophyta</taxon>
        <taxon>Tracheophyta</taxon>
        <taxon>Spermatophyta</taxon>
        <taxon>Magnoliopsida</taxon>
        <taxon>eudicotyledons</taxon>
        <taxon>Gunneridae</taxon>
        <taxon>Pentapetalae</taxon>
        <taxon>rosids</taxon>
        <taxon>fabids</taxon>
        <taxon>Fabales</taxon>
        <taxon>Fabaceae</taxon>
        <taxon>Papilionoideae</taxon>
        <taxon>50 kb inversion clade</taxon>
        <taxon>NPAAA clade</taxon>
        <taxon>Hologalegina</taxon>
        <taxon>IRL clade</taxon>
        <taxon>Trifolieae</taxon>
        <taxon>Medicago</taxon>
    </lineage>
</organism>
<dbReference type="Gramene" id="rna40161">
    <property type="protein sequence ID" value="RHN45765.1"/>
    <property type="gene ID" value="gene40161"/>
</dbReference>
<feature type="region of interest" description="Disordered" evidence="1">
    <location>
        <begin position="372"/>
        <end position="407"/>
    </location>
</feature>
<reference evidence="2 5" key="1">
    <citation type="journal article" date="2011" name="Nature">
        <title>The Medicago genome provides insight into the evolution of rhizobial symbioses.</title>
        <authorList>
            <person name="Young N.D."/>
            <person name="Debelle F."/>
            <person name="Oldroyd G.E."/>
            <person name="Geurts R."/>
            <person name="Cannon S.B."/>
            <person name="Udvardi M.K."/>
            <person name="Benedito V.A."/>
            <person name="Mayer K.F."/>
            <person name="Gouzy J."/>
            <person name="Schoof H."/>
            <person name="Van de Peer Y."/>
            <person name="Proost S."/>
            <person name="Cook D.R."/>
            <person name="Meyers B.C."/>
            <person name="Spannagl M."/>
            <person name="Cheung F."/>
            <person name="De Mita S."/>
            <person name="Krishnakumar V."/>
            <person name="Gundlach H."/>
            <person name="Zhou S."/>
            <person name="Mudge J."/>
            <person name="Bharti A.K."/>
            <person name="Murray J.D."/>
            <person name="Naoumkina M.A."/>
            <person name="Rosen B."/>
            <person name="Silverstein K.A."/>
            <person name="Tang H."/>
            <person name="Rombauts S."/>
            <person name="Zhao P.X."/>
            <person name="Zhou P."/>
            <person name="Barbe V."/>
            <person name="Bardou P."/>
            <person name="Bechner M."/>
            <person name="Bellec A."/>
            <person name="Berger A."/>
            <person name="Berges H."/>
            <person name="Bidwell S."/>
            <person name="Bisseling T."/>
            <person name="Choisne N."/>
            <person name="Couloux A."/>
            <person name="Denny R."/>
            <person name="Deshpande S."/>
            <person name="Dai X."/>
            <person name="Doyle J.J."/>
            <person name="Dudez A.M."/>
            <person name="Farmer A.D."/>
            <person name="Fouteau S."/>
            <person name="Franken C."/>
            <person name="Gibelin C."/>
            <person name="Gish J."/>
            <person name="Goldstein S."/>
            <person name="Gonzalez A.J."/>
            <person name="Green P.J."/>
            <person name="Hallab A."/>
            <person name="Hartog M."/>
            <person name="Hua A."/>
            <person name="Humphray S.J."/>
            <person name="Jeong D.H."/>
            <person name="Jing Y."/>
            <person name="Jocker A."/>
            <person name="Kenton S.M."/>
            <person name="Kim D.J."/>
            <person name="Klee K."/>
            <person name="Lai H."/>
            <person name="Lang C."/>
            <person name="Lin S."/>
            <person name="Macmil S.L."/>
            <person name="Magdelenat G."/>
            <person name="Matthews L."/>
            <person name="McCorrison J."/>
            <person name="Monaghan E.L."/>
            <person name="Mun J.H."/>
            <person name="Najar F.Z."/>
            <person name="Nicholson C."/>
            <person name="Noirot C."/>
            <person name="O'Bleness M."/>
            <person name="Paule C.R."/>
            <person name="Poulain J."/>
            <person name="Prion F."/>
            <person name="Qin B."/>
            <person name="Qu C."/>
            <person name="Retzel E.F."/>
            <person name="Riddle C."/>
            <person name="Sallet E."/>
            <person name="Samain S."/>
            <person name="Samson N."/>
            <person name="Sanders I."/>
            <person name="Saurat O."/>
            <person name="Scarpelli C."/>
            <person name="Schiex T."/>
            <person name="Segurens B."/>
            <person name="Severin A.J."/>
            <person name="Sherrier D.J."/>
            <person name="Shi R."/>
            <person name="Sims S."/>
            <person name="Singer S.R."/>
            <person name="Sinharoy S."/>
            <person name="Sterck L."/>
            <person name="Viollet A."/>
            <person name="Wang B.B."/>
            <person name="Wang K."/>
            <person name="Wang M."/>
            <person name="Wang X."/>
            <person name="Warfsmann J."/>
            <person name="Weissenbach J."/>
            <person name="White D.D."/>
            <person name="White J.D."/>
            <person name="Wiley G.B."/>
            <person name="Wincker P."/>
            <person name="Xing Y."/>
            <person name="Yang L."/>
            <person name="Yao Z."/>
            <person name="Ying F."/>
            <person name="Zhai J."/>
            <person name="Zhou L."/>
            <person name="Zuber A."/>
            <person name="Denarie J."/>
            <person name="Dixon R.A."/>
            <person name="May G.D."/>
            <person name="Schwartz D.C."/>
            <person name="Rogers J."/>
            <person name="Quetier F."/>
            <person name="Town C.D."/>
            <person name="Roe B.A."/>
        </authorList>
    </citation>
    <scope>NUCLEOTIDE SEQUENCE [LARGE SCALE GENOMIC DNA]</scope>
    <source>
        <strain evidence="2">A17</strain>
        <strain evidence="4 5">cv. Jemalong A17</strain>
    </source>
</reference>
<evidence type="ECO:0000256" key="1">
    <source>
        <dbReference type="SAM" id="MobiDB-lite"/>
    </source>
</evidence>
<reference evidence="2 5" key="2">
    <citation type="journal article" date="2014" name="BMC Genomics">
        <title>An improved genome release (version Mt4.0) for the model legume Medicago truncatula.</title>
        <authorList>
            <person name="Tang H."/>
            <person name="Krishnakumar V."/>
            <person name="Bidwell S."/>
            <person name="Rosen B."/>
            <person name="Chan A."/>
            <person name="Zhou S."/>
            <person name="Gentzbittel L."/>
            <person name="Childs K.L."/>
            <person name="Yandell M."/>
            <person name="Gundlach H."/>
            <person name="Mayer K.F."/>
            <person name="Schwartz D.C."/>
            <person name="Town C.D."/>
        </authorList>
    </citation>
    <scope>GENOME REANNOTATION</scope>
    <source>
        <strain evidence="4 5">cv. Jemalong A17</strain>
    </source>
</reference>
<reference evidence="4" key="3">
    <citation type="submission" date="2015-04" db="UniProtKB">
        <authorList>
            <consortium name="EnsemblPlants"/>
        </authorList>
    </citation>
    <scope>IDENTIFICATION</scope>
    <source>
        <strain evidence="4">cv. Jemalong A17</strain>
    </source>
</reference>
<dbReference type="AlphaFoldDB" id="G7L077"/>
<evidence type="ECO:0000313" key="5">
    <source>
        <dbReference type="Proteomes" id="UP000002051"/>
    </source>
</evidence>
<dbReference type="PANTHER" id="PTHR21529">
    <property type="entry name" value="MAMMARY TURMOR VIRUS RECEPTOR HOMOLOG 1, 2 MTVR1, 2"/>
    <property type="match status" value="1"/>
</dbReference>
<protein>
    <submittedName>
        <fullName evidence="2 4">Uncharacterized protein</fullName>
    </submittedName>
</protein>
<evidence type="ECO:0000313" key="4">
    <source>
        <dbReference type="EnsemblPlants" id="AES79106"/>
    </source>
</evidence>
<dbReference type="Proteomes" id="UP000265566">
    <property type="component" value="Chromosome 7"/>
</dbReference>
<dbReference type="KEGG" id="mtr:11428459"/>
<dbReference type="Proteomes" id="UP000002051">
    <property type="component" value="Unassembled WGS sequence"/>
</dbReference>
<keyword evidence="5" id="KW-1185">Reference proteome</keyword>
<dbReference type="InterPro" id="IPR039904">
    <property type="entry name" value="TRANK1"/>
</dbReference>
<accession>G7L077</accession>
<reference evidence="6" key="4">
    <citation type="journal article" date="2018" name="Nat. Plants">
        <title>Whole-genome landscape of Medicago truncatula symbiotic genes.</title>
        <authorList>
            <person name="Pecrix Y."/>
            <person name="Staton S.E."/>
            <person name="Sallet E."/>
            <person name="Lelandais-Briere C."/>
            <person name="Moreau S."/>
            <person name="Carrere S."/>
            <person name="Blein T."/>
            <person name="Jardinaud M.F."/>
            <person name="Latrasse D."/>
            <person name="Zouine M."/>
            <person name="Zahm M."/>
            <person name="Kreplak J."/>
            <person name="Mayjonade B."/>
            <person name="Satge C."/>
            <person name="Perez M."/>
            <person name="Cauet S."/>
            <person name="Marande W."/>
            <person name="Chantry-Darmon C."/>
            <person name="Lopez-Roques C."/>
            <person name="Bouchez O."/>
            <person name="Berard A."/>
            <person name="Debelle F."/>
            <person name="Munos S."/>
            <person name="Bendahmane A."/>
            <person name="Berges H."/>
            <person name="Niebel A."/>
            <person name="Buitink J."/>
            <person name="Frugier F."/>
            <person name="Benhamed M."/>
            <person name="Crespi M."/>
            <person name="Gouzy J."/>
            <person name="Gamas P."/>
        </authorList>
    </citation>
    <scope>NUCLEOTIDE SEQUENCE [LARGE SCALE GENOMIC DNA]</scope>
    <source>
        <strain evidence="6">cv. Jemalong A17</strain>
    </source>
</reference>
<proteinExistence type="predicted"/>
<dbReference type="PaxDb" id="3880-AES79106"/>
<gene>
    <name evidence="4" type="primary">11428459</name>
    <name evidence="2" type="ordered locus">MTR_7g055900</name>
    <name evidence="3" type="ORF">MtrunA17_Chr7g0234931</name>
</gene>
<dbReference type="OrthoDB" id="1436422at2759"/>
<dbReference type="PANTHER" id="PTHR21529:SF4">
    <property type="entry name" value="TPR AND ANKYRIN REPEAT-CONTAINING PROTEIN 1"/>
    <property type="match status" value="1"/>
</dbReference>
<sequence length="437" mass="50259">MVFPRGMASDTGIYNLHDFSGFCNQNSLSKELVLKRDKDELELDVIEEIMAACTYNKKKHLSNEEVGRVMVELLGKKKIDDSVLEELRKMLNDRPSWVNFVNCMLGFDSVGTFAKELSMFWTLYKALQHSHSVDWKHNGVITPTCAMYLIDRLALQASLWSQGDYLYATKSTVVEWILNENIEKYSNIPSNTSDHLSHGLQLINEFLYNFLDSYTIHACGQKSRMRWMDNTKGDSNVQDTETDLVVWLTAAKCLLHINRGFKLSGNIHWLLQNEGIKKKLPLKLFDTLSKGFVEKNIKEVELVAISDALKLLENPLVIVELKRSYKKTNNAPSSAILLNFETWQDRSNLWKELFPFEVDQQIKSEKRKGIEKPSLNNKMKGSEAGCSSEVEQIKREKMKGPEEASSKKTDFSWLDIITKFDLDNGKSERAKLDLMRY</sequence>
<dbReference type="EMBL" id="PSQE01000007">
    <property type="protein sequence ID" value="RHN45765.1"/>
    <property type="molecule type" value="Genomic_DNA"/>
</dbReference>
<feature type="compositionally biased region" description="Basic and acidic residues" evidence="1">
    <location>
        <begin position="391"/>
        <end position="407"/>
    </location>
</feature>
<name>G7L077_MEDTR</name>
<dbReference type="EMBL" id="CM001223">
    <property type="protein sequence ID" value="AES79106.1"/>
    <property type="molecule type" value="Genomic_DNA"/>
</dbReference>
<evidence type="ECO:0000313" key="6">
    <source>
        <dbReference type="Proteomes" id="UP000265566"/>
    </source>
</evidence>